<organism evidence="3">
    <name type="scientific">Enterobius vermicularis</name>
    <name type="common">Human pinworm</name>
    <dbReference type="NCBI Taxonomy" id="51028"/>
    <lineage>
        <taxon>Eukaryota</taxon>
        <taxon>Metazoa</taxon>
        <taxon>Ecdysozoa</taxon>
        <taxon>Nematoda</taxon>
        <taxon>Chromadorea</taxon>
        <taxon>Rhabditida</taxon>
        <taxon>Spirurina</taxon>
        <taxon>Oxyuridomorpha</taxon>
        <taxon>Oxyuroidea</taxon>
        <taxon>Oxyuridae</taxon>
        <taxon>Enterobius</taxon>
    </lineage>
</organism>
<reference evidence="3" key="1">
    <citation type="submission" date="2017-02" db="UniProtKB">
        <authorList>
            <consortium name="WormBaseParasite"/>
        </authorList>
    </citation>
    <scope>IDENTIFICATION</scope>
</reference>
<gene>
    <name evidence="1" type="ORF">EVEC_LOCUS360</name>
</gene>
<sequence length="250" mass="28489">MESVIVLFCNMRGFWTSNVESRFDFEAQIDPYDNGKAQCHNKSALFNVSSALFNAAHLPHLKVSNIWCVAKTKKDELRKISGGVYWKINTKQQIDGVIERHGKTLRLTLEIQNANFSHLVISCHAVHKKQLEGEVGWEIVRPVFVFNSTNGYKLGDKDRFTVIAPKTWGVKSETVRLDCPAVSFPGLNETVWYKEEANGEMKEICQLSEQTSSSDPVDACQTNVTRRTKICLAMRKLPFYRFLQSFKSFA</sequence>
<reference evidence="1 2" key="2">
    <citation type="submission" date="2018-10" db="EMBL/GenBank/DDBJ databases">
        <authorList>
            <consortium name="Pathogen Informatics"/>
        </authorList>
    </citation>
    <scope>NUCLEOTIDE SEQUENCE [LARGE SCALE GENOMIC DNA]</scope>
</reference>
<protein>
    <submittedName>
        <fullName evidence="3">Ig-like domain-containing protein</fullName>
    </submittedName>
</protein>
<dbReference type="WBParaSite" id="EVEC_0000054101-mRNA-1">
    <property type="protein sequence ID" value="EVEC_0000054101-mRNA-1"/>
    <property type="gene ID" value="EVEC_0000054101"/>
</dbReference>
<keyword evidence="2" id="KW-1185">Reference proteome</keyword>
<dbReference type="EMBL" id="UXUI01000393">
    <property type="protein sequence ID" value="VDD85217.1"/>
    <property type="molecule type" value="Genomic_DNA"/>
</dbReference>
<evidence type="ECO:0000313" key="1">
    <source>
        <dbReference type="EMBL" id="VDD85217.1"/>
    </source>
</evidence>
<proteinExistence type="predicted"/>
<accession>A0A0N4UTE5</accession>
<dbReference type="Proteomes" id="UP000274131">
    <property type="component" value="Unassembled WGS sequence"/>
</dbReference>
<evidence type="ECO:0000313" key="3">
    <source>
        <dbReference type="WBParaSite" id="EVEC_0000054101-mRNA-1"/>
    </source>
</evidence>
<name>A0A0N4UTE5_ENTVE</name>
<evidence type="ECO:0000313" key="2">
    <source>
        <dbReference type="Proteomes" id="UP000274131"/>
    </source>
</evidence>
<dbReference type="AlphaFoldDB" id="A0A0N4UTE5"/>